<gene>
    <name evidence="1" type="ORF">S101447_00821</name>
</gene>
<accession>A0A1Y0V0N5</accession>
<proteinExistence type="predicted"/>
<name>A0A1Y0V0N5_9PROT</name>
<dbReference type="EMBL" id="CP021524">
    <property type="protein sequence ID" value="ARW09923.1"/>
    <property type="molecule type" value="Genomic_DNA"/>
</dbReference>
<organism evidence="1 2">
    <name type="scientific">Acetobacter ascendens</name>
    <dbReference type="NCBI Taxonomy" id="481146"/>
    <lineage>
        <taxon>Bacteria</taxon>
        <taxon>Pseudomonadati</taxon>
        <taxon>Pseudomonadota</taxon>
        <taxon>Alphaproteobacteria</taxon>
        <taxon>Acetobacterales</taxon>
        <taxon>Acetobacteraceae</taxon>
        <taxon>Acetobacter</taxon>
    </lineage>
</organism>
<sequence length="261" mass="27746">MITRKLGCLPAQRIPNQPRLDRLRMMARKAPAKLVRDHIDPQPLMLGNDTLGDCTSAGIGNYIRAVAALGGYQVAVTEADAVQFYARSTGYVPGDEGTDQGGVEVDVLATAGREGYALQSGPYFPLWGSIDPQDRNSLALLMAGFGAAYLGVQLSVSDMNQIEATNGACVLTPDNGAYGDTTPGSAGGHCLLGWSYTGLSDADTVDLLTWGTVQQATWGWLRSRIMEAHGLIWPQLTLANGLYPSGSDLADLKEQNAMVVL</sequence>
<dbReference type="RefSeq" id="WP_087635418.1">
    <property type="nucleotide sequence ID" value="NZ_CP021524.1"/>
</dbReference>
<evidence type="ECO:0000313" key="2">
    <source>
        <dbReference type="Proteomes" id="UP000195633"/>
    </source>
</evidence>
<dbReference type="Proteomes" id="UP000195633">
    <property type="component" value="Chromosome"/>
</dbReference>
<protein>
    <submittedName>
        <fullName evidence="1">Uncharacterized protein</fullName>
    </submittedName>
</protein>
<evidence type="ECO:0000313" key="1">
    <source>
        <dbReference type="EMBL" id="ARW09923.1"/>
    </source>
</evidence>
<reference evidence="1 2" key="1">
    <citation type="submission" date="2017-05" db="EMBL/GenBank/DDBJ databases">
        <title>Genome sequence of Acetobacter pasteurianus subsp. ascendens strain SRCM101447.</title>
        <authorList>
            <person name="Cho S.H."/>
        </authorList>
    </citation>
    <scope>NUCLEOTIDE SEQUENCE [LARGE SCALE GENOMIC DNA]</scope>
    <source>
        <strain evidence="1 2">SRCM101447</strain>
    </source>
</reference>
<dbReference type="AlphaFoldDB" id="A0A1Y0V0N5"/>